<dbReference type="SUPFAM" id="SSF160574">
    <property type="entry name" value="BT0923-like"/>
    <property type="match status" value="2"/>
</dbReference>
<proteinExistence type="predicted"/>
<sequence>MKYLPIKLLAVLGLGLTLSCVEDDDLNPEIVIPTTELPENSVAFLTTYFSAETVTTASKKTSPDPDDDGYYEVRLSNGVEIEYNQEGDWVEIDSNNGQIPDGVLPVSMTDYISQNHPNQVIDNVDRERFGNTGYTGYEVELEPSEIELYFDAEGMYIGQHKPDYYDVDSHDDKMSITYGQLPASSQQILADLGITESANPKVYQSTDNDLEDYYEVKTAEGISIEFNKEGSWTSIEAETTPLTISYFEGVLPESITSHFSTNYPNEKIEEVEITGTIITIETTTDKDIKYRTDGTFIGVS</sequence>
<reference evidence="2" key="1">
    <citation type="journal article" date="2014" name="Int. J. Syst. Evol. Microbiol.">
        <title>Complete genome sequence of Corynebacterium casei LMG S-19264T (=DSM 44701T), isolated from a smear-ripened cheese.</title>
        <authorList>
            <consortium name="US DOE Joint Genome Institute (JGI-PGF)"/>
            <person name="Walter F."/>
            <person name="Albersmeier A."/>
            <person name="Kalinowski J."/>
            <person name="Ruckert C."/>
        </authorList>
    </citation>
    <scope>NUCLEOTIDE SEQUENCE</scope>
    <source>
        <strain evidence="2">KCTC 12368</strain>
    </source>
</reference>
<comment type="caution">
    <text evidence="2">The sequence shown here is derived from an EMBL/GenBank/DDBJ whole genome shotgun (WGS) entry which is preliminary data.</text>
</comment>
<reference evidence="2" key="2">
    <citation type="submission" date="2020-09" db="EMBL/GenBank/DDBJ databases">
        <authorList>
            <person name="Sun Q."/>
            <person name="Kim S."/>
        </authorList>
    </citation>
    <scope>NUCLEOTIDE SEQUENCE</scope>
    <source>
        <strain evidence="2">KCTC 12368</strain>
    </source>
</reference>
<protein>
    <recommendedName>
        <fullName evidence="1">Putative beta-lactamase-inhibitor-like PepSY-like domain-containing protein</fullName>
    </recommendedName>
</protein>
<keyword evidence="3" id="KW-1185">Reference proteome</keyword>
<feature type="domain" description="Putative beta-lactamase-inhibitor-like PepSY-like" evidence="1">
    <location>
        <begin position="212"/>
        <end position="297"/>
    </location>
</feature>
<dbReference type="EMBL" id="BMWX01000001">
    <property type="protein sequence ID" value="GGZ14658.1"/>
    <property type="molecule type" value="Genomic_DNA"/>
</dbReference>
<name>A0A918UIM1_9BACT</name>
<feature type="domain" description="Putative beta-lactamase-inhibitor-like PepSY-like" evidence="1">
    <location>
        <begin position="70"/>
        <end position="155"/>
    </location>
</feature>
<dbReference type="RefSeq" id="WP_018474442.1">
    <property type="nucleotide sequence ID" value="NZ_BMWX01000001.1"/>
</dbReference>
<evidence type="ECO:0000313" key="2">
    <source>
        <dbReference type="EMBL" id="GGZ14658.1"/>
    </source>
</evidence>
<dbReference type="Gene3D" id="3.40.1420.30">
    <property type="match status" value="2"/>
</dbReference>
<dbReference type="InterPro" id="IPR021533">
    <property type="entry name" value="PepSY-like"/>
</dbReference>
<evidence type="ECO:0000259" key="1">
    <source>
        <dbReference type="Pfam" id="PF11396"/>
    </source>
</evidence>
<gene>
    <name evidence="2" type="ORF">GCM10007049_03210</name>
</gene>
<dbReference type="Proteomes" id="UP000619457">
    <property type="component" value="Unassembled WGS sequence"/>
</dbReference>
<dbReference type="AlphaFoldDB" id="A0A918UIM1"/>
<evidence type="ECO:0000313" key="3">
    <source>
        <dbReference type="Proteomes" id="UP000619457"/>
    </source>
</evidence>
<dbReference type="Pfam" id="PF11396">
    <property type="entry name" value="PepSY_like"/>
    <property type="match status" value="2"/>
</dbReference>
<accession>A0A918UIM1</accession>
<dbReference type="PROSITE" id="PS51257">
    <property type="entry name" value="PROKAR_LIPOPROTEIN"/>
    <property type="match status" value="1"/>
</dbReference>
<organism evidence="2 3">
    <name type="scientific">Echinicola pacifica</name>
    <dbReference type="NCBI Taxonomy" id="346377"/>
    <lineage>
        <taxon>Bacteria</taxon>
        <taxon>Pseudomonadati</taxon>
        <taxon>Bacteroidota</taxon>
        <taxon>Cytophagia</taxon>
        <taxon>Cytophagales</taxon>
        <taxon>Cyclobacteriaceae</taxon>
        <taxon>Echinicola</taxon>
    </lineage>
</organism>